<evidence type="ECO:0000313" key="1">
    <source>
        <dbReference type="EMBL" id="TCP54220.1"/>
    </source>
</evidence>
<keyword evidence="2" id="KW-1185">Reference proteome</keyword>
<keyword evidence="1" id="KW-0418">Kinase</keyword>
<comment type="caution">
    <text evidence="1">The sequence shown here is derived from an EMBL/GenBank/DDBJ whole genome shotgun (WGS) entry which is preliminary data.</text>
</comment>
<accession>A0A4R2QVV7</accession>
<keyword evidence="1" id="KW-0808">Transferase</keyword>
<name>A0A4R2QVV7_9PSEU</name>
<protein>
    <submittedName>
        <fullName evidence="1">Uridine kinase</fullName>
    </submittedName>
</protein>
<dbReference type="Proteomes" id="UP000294911">
    <property type="component" value="Unassembled WGS sequence"/>
</dbReference>
<dbReference type="GO" id="GO:0016301">
    <property type="term" value="F:kinase activity"/>
    <property type="evidence" value="ECO:0007669"/>
    <property type="project" value="UniProtKB-KW"/>
</dbReference>
<gene>
    <name evidence="1" type="ORF">EV191_103263</name>
</gene>
<dbReference type="InterPro" id="IPR027417">
    <property type="entry name" value="P-loop_NTPase"/>
</dbReference>
<proteinExistence type="predicted"/>
<dbReference type="SUPFAM" id="SSF52540">
    <property type="entry name" value="P-loop containing nucleoside triphosphate hydrolases"/>
    <property type="match status" value="1"/>
</dbReference>
<evidence type="ECO:0000313" key="2">
    <source>
        <dbReference type="Proteomes" id="UP000294911"/>
    </source>
</evidence>
<dbReference type="AlphaFoldDB" id="A0A4R2QVV7"/>
<organism evidence="1 2">
    <name type="scientific">Tamaricihabitans halophyticus</name>
    <dbReference type="NCBI Taxonomy" id="1262583"/>
    <lineage>
        <taxon>Bacteria</taxon>
        <taxon>Bacillati</taxon>
        <taxon>Actinomycetota</taxon>
        <taxon>Actinomycetes</taxon>
        <taxon>Pseudonocardiales</taxon>
        <taxon>Pseudonocardiaceae</taxon>
        <taxon>Tamaricihabitans</taxon>
    </lineage>
</organism>
<sequence>MTEPAELAGIARAVRAAPALLGRVRLVAVDGPSGAGKSTFADALAAELRKSLQAESAVRIVRTDDFATWEQPVAWWPRLHAGVLDPLSQGLPGRYQRVEWPNGEPVRGAFVRVPVPEVLVLEGVSAGRASIAAKLSQLIWVGCGDQASRLAAAVARDGEACREPLRRWQEFEKGWFAVDHTPERANSVISGPGVLESASSIHRPFGLNQG</sequence>
<reference evidence="1 2" key="1">
    <citation type="submission" date="2019-03" db="EMBL/GenBank/DDBJ databases">
        <title>Genomic Encyclopedia of Type Strains, Phase IV (KMG-IV): sequencing the most valuable type-strain genomes for metagenomic binning, comparative biology and taxonomic classification.</title>
        <authorList>
            <person name="Goeker M."/>
        </authorList>
    </citation>
    <scope>NUCLEOTIDE SEQUENCE [LARGE SCALE GENOMIC DNA]</scope>
    <source>
        <strain evidence="1 2">DSM 45765</strain>
    </source>
</reference>
<dbReference type="RefSeq" id="WP_243658893.1">
    <property type="nucleotide sequence ID" value="NZ_SLXQ01000003.1"/>
</dbReference>
<dbReference type="Gene3D" id="3.40.50.300">
    <property type="entry name" value="P-loop containing nucleotide triphosphate hydrolases"/>
    <property type="match status" value="1"/>
</dbReference>
<dbReference type="EMBL" id="SLXQ01000003">
    <property type="protein sequence ID" value="TCP54220.1"/>
    <property type="molecule type" value="Genomic_DNA"/>
</dbReference>